<dbReference type="EMBL" id="FNXT01001029">
    <property type="protein sequence ID" value="SZX71145.1"/>
    <property type="molecule type" value="Genomic_DNA"/>
</dbReference>
<protein>
    <recommendedName>
        <fullName evidence="3">Tyrosine-protein kinase ephrin type A/B receptor-like domain-containing protein</fullName>
    </recommendedName>
</protein>
<gene>
    <name evidence="1" type="ORF">BQ4739_LOCUS11277</name>
</gene>
<accession>A0A383W0D1</accession>
<reference evidence="1 2" key="1">
    <citation type="submission" date="2016-10" db="EMBL/GenBank/DDBJ databases">
        <authorList>
            <person name="Cai Z."/>
        </authorList>
    </citation>
    <scope>NUCLEOTIDE SEQUENCE [LARGE SCALE GENOMIC DNA]</scope>
</reference>
<dbReference type="SMART" id="SM01411">
    <property type="entry name" value="Ephrin_rec_like"/>
    <property type="match status" value="5"/>
</dbReference>
<dbReference type="AlphaFoldDB" id="A0A383W0D1"/>
<keyword evidence="2" id="KW-1185">Reference proteome</keyword>
<dbReference type="Proteomes" id="UP000256970">
    <property type="component" value="Unassembled WGS sequence"/>
</dbReference>
<evidence type="ECO:0000313" key="1">
    <source>
        <dbReference type="EMBL" id="SZX71145.1"/>
    </source>
</evidence>
<organism evidence="1 2">
    <name type="scientific">Tetradesmus obliquus</name>
    <name type="common">Green alga</name>
    <name type="synonym">Acutodesmus obliquus</name>
    <dbReference type="NCBI Taxonomy" id="3088"/>
    <lineage>
        <taxon>Eukaryota</taxon>
        <taxon>Viridiplantae</taxon>
        <taxon>Chlorophyta</taxon>
        <taxon>core chlorophytes</taxon>
        <taxon>Chlorophyceae</taxon>
        <taxon>CS clade</taxon>
        <taxon>Sphaeropleales</taxon>
        <taxon>Scenedesmaceae</taxon>
        <taxon>Tetradesmus</taxon>
    </lineage>
</organism>
<proteinExistence type="predicted"/>
<name>A0A383W0D1_TETOB</name>
<sequence>MPRSQLSSPAACFVPPGWKLAGPGSSQIERCPKGQYKEGFTAAGDSVSLRCRKCPQGSSTITLAGSRKRDCKVLLPGWYWAAPSKRQASAAVEPAQTTELIPRLCPQNSWCPGGLINATTAATPCPKNLWTEGIGATSDTECRVPPGHYLADDGASAAVQKCPNGDPAAGTPGTYQPDWLDSNDTKAIACVSCGSGILSANSEPLSLYGPDNDGTGSPTYFNVAASSFSCYIRQGQGMVLEEAAGFTPDSPVFKAVTCNSNSYGAAATVYGLEELPCEDCLEGMITADAYKNNDTGGYYDANACLVPPGYGFCGTEMVPCLKGEYNEGLDSPGEVCKPCSPQGLTTPGSAIAWASSSNCSCVLPGYAYDSQQAVSRCPVGSYSDAERCFDQAASWPCTPCPNGLLTRRKGAASIDLCSVCPAGSGIGDNTVVPSGGSGASCNPCASGYFGSVNRADGSTACRACPAQTPFLFPYNGDVNAYLPVSISTDGAVNEDGCLPDFTATEDGTWMLPSRNLVNVTAIAASVNTLSRCVDACKQTGAVTSCENCQFVSFDYKRKVCFVRQAADPSTASTRIAFKVDSGEQPQQTLGLGQQRAARRSAVGVQGSGTGLYSWWRDSSASLVGLNMRVDVTSPSVESCLQACTDRVECTAVTFLVDASAAVSGCSLRKGANPPGSSWRTLVRTRLTQVDAM</sequence>
<evidence type="ECO:0008006" key="3">
    <source>
        <dbReference type="Google" id="ProtNLM"/>
    </source>
</evidence>
<dbReference type="Gene3D" id="2.10.50.10">
    <property type="entry name" value="Tumor Necrosis Factor Receptor, subunit A, domain 2"/>
    <property type="match status" value="1"/>
</dbReference>
<evidence type="ECO:0000313" key="2">
    <source>
        <dbReference type="Proteomes" id="UP000256970"/>
    </source>
</evidence>